<keyword evidence="1" id="KW-0175">Coiled coil</keyword>
<feature type="compositionally biased region" description="Polar residues" evidence="2">
    <location>
        <begin position="85"/>
        <end position="95"/>
    </location>
</feature>
<comment type="caution">
    <text evidence="3">The sequence shown here is derived from an EMBL/GenBank/DDBJ whole genome shotgun (WGS) entry which is preliminary data.</text>
</comment>
<feature type="coiled-coil region" evidence="1">
    <location>
        <begin position="133"/>
        <end position="160"/>
    </location>
</feature>
<accession>A0A0F9L798</accession>
<reference evidence="3" key="1">
    <citation type="journal article" date="2015" name="Nature">
        <title>Complex archaea that bridge the gap between prokaryotes and eukaryotes.</title>
        <authorList>
            <person name="Spang A."/>
            <person name="Saw J.H."/>
            <person name="Jorgensen S.L."/>
            <person name="Zaremba-Niedzwiedzka K."/>
            <person name="Martijn J."/>
            <person name="Lind A.E."/>
            <person name="van Eijk R."/>
            <person name="Schleper C."/>
            <person name="Guy L."/>
            <person name="Ettema T.J."/>
        </authorList>
    </citation>
    <scope>NUCLEOTIDE SEQUENCE</scope>
</reference>
<sequence>MVGKPGGHAKKNRRRRNDLICKRCGRLFGGQLGLDFKCWQCKKEEKELAEDIEKAKAEEEEVDEIGTVVPNHEPEGEPPKHDPSYQKNVRTSKQLSGKRKAPLELGAAFDRAKRRGSESKEDRGRKDPLRTRLVELTCRREEVQAELVELNAEIEKCQIEVGPRDGDKLKKVCFGMYDAGGYECYSGMCPLAIECEIKSTGKVTPPEGTELGNAEEEGESPSETEIEEVDVEAATG</sequence>
<feature type="region of interest" description="Disordered" evidence="2">
    <location>
        <begin position="50"/>
        <end position="126"/>
    </location>
</feature>
<evidence type="ECO:0000313" key="3">
    <source>
        <dbReference type="EMBL" id="KKM23475.1"/>
    </source>
</evidence>
<evidence type="ECO:0000256" key="2">
    <source>
        <dbReference type="SAM" id="MobiDB-lite"/>
    </source>
</evidence>
<organism evidence="3">
    <name type="scientific">marine sediment metagenome</name>
    <dbReference type="NCBI Taxonomy" id="412755"/>
    <lineage>
        <taxon>unclassified sequences</taxon>
        <taxon>metagenomes</taxon>
        <taxon>ecological metagenomes</taxon>
    </lineage>
</organism>
<evidence type="ECO:0000256" key="1">
    <source>
        <dbReference type="SAM" id="Coils"/>
    </source>
</evidence>
<proteinExistence type="predicted"/>
<name>A0A0F9L798_9ZZZZ</name>
<feature type="compositionally biased region" description="Basic and acidic residues" evidence="2">
    <location>
        <begin position="72"/>
        <end position="84"/>
    </location>
</feature>
<feature type="compositionally biased region" description="Acidic residues" evidence="2">
    <location>
        <begin position="213"/>
        <end position="236"/>
    </location>
</feature>
<gene>
    <name evidence="3" type="ORF">LCGC14_1614820</name>
</gene>
<feature type="compositionally biased region" description="Basic and acidic residues" evidence="2">
    <location>
        <begin position="115"/>
        <end position="126"/>
    </location>
</feature>
<dbReference type="EMBL" id="LAZR01013116">
    <property type="protein sequence ID" value="KKM23475.1"/>
    <property type="molecule type" value="Genomic_DNA"/>
</dbReference>
<feature type="region of interest" description="Disordered" evidence="2">
    <location>
        <begin position="201"/>
        <end position="236"/>
    </location>
</feature>
<protein>
    <submittedName>
        <fullName evidence="3">Uncharacterized protein</fullName>
    </submittedName>
</protein>
<dbReference type="AlphaFoldDB" id="A0A0F9L798"/>